<dbReference type="InterPro" id="IPR037480">
    <property type="entry name" value="YihR-like"/>
</dbReference>
<keyword evidence="1" id="KW-0413">Isomerase</keyword>
<dbReference type="Proteomes" id="UP000326711">
    <property type="component" value="Chromosome"/>
</dbReference>
<dbReference type="Gene3D" id="2.70.98.10">
    <property type="match status" value="1"/>
</dbReference>
<accession>A0A5J6Z9Y0</accession>
<dbReference type="EC" id="5.1.3.3" evidence="1"/>
<dbReference type="InterPro" id="IPR008183">
    <property type="entry name" value="Aldose_1/G6P_1-epimerase"/>
</dbReference>
<dbReference type="KEGG" id="cuo:CUROG_01750"/>
<name>A0A5J6Z9Y0_9CORY</name>
<dbReference type="CDD" id="cd09022">
    <property type="entry name" value="Aldose_epim_Ec_YihR"/>
    <property type="match status" value="1"/>
</dbReference>
<reference evidence="2" key="1">
    <citation type="submission" date="2019-10" db="EMBL/GenBank/DDBJ databases">
        <title>Complete genome sequence of Corynebacterium urogenitalis DSM 108747, isolated from the genital tract of a cow.</title>
        <authorList>
            <person name="Ruckert C."/>
            <person name="Ballas P."/>
            <person name="Wagener K."/>
            <person name="Drillich M."/>
            <person name="Kaempfer P."/>
            <person name="Busse H.-J."/>
            <person name="Ehling-Schulz M."/>
        </authorList>
    </citation>
    <scope>NUCLEOTIDE SEQUENCE [LARGE SCALE GENOMIC DNA]</scope>
    <source>
        <strain evidence="2">LMM 1652</strain>
    </source>
</reference>
<dbReference type="EMBL" id="CP045032">
    <property type="protein sequence ID" value="QFQ01750.1"/>
    <property type="molecule type" value="Genomic_DNA"/>
</dbReference>
<gene>
    <name evidence="1" type="primary">galM</name>
    <name evidence="1" type="ORF">CUROG_01750</name>
</gene>
<dbReference type="GO" id="GO:0030246">
    <property type="term" value="F:carbohydrate binding"/>
    <property type="evidence" value="ECO:0007669"/>
    <property type="project" value="InterPro"/>
</dbReference>
<dbReference type="GO" id="GO:0005975">
    <property type="term" value="P:carbohydrate metabolic process"/>
    <property type="evidence" value="ECO:0007669"/>
    <property type="project" value="InterPro"/>
</dbReference>
<proteinExistence type="predicted"/>
<dbReference type="AlphaFoldDB" id="A0A5J6Z9Y0"/>
<evidence type="ECO:0000313" key="1">
    <source>
        <dbReference type="EMBL" id="QFQ01750.1"/>
    </source>
</evidence>
<dbReference type="GO" id="GO:0004034">
    <property type="term" value="F:aldose 1-epimerase activity"/>
    <property type="evidence" value="ECO:0007669"/>
    <property type="project" value="UniProtKB-EC"/>
</dbReference>
<dbReference type="SUPFAM" id="SSF74650">
    <property type="entry name" value="Galactose mutarotase-like"/>
    <property type="match status" value="1"/>
</dbReference>
<dbReference type="Pfam" id="PF01263">
    <property type="entry name" value="Aldose_epim"/>
    <property type="match status" value="1"/>
</dbReference>
<organism evidence="1 2">
    <name type="scientific">Corynebacterium urogenitale</name>
    <dbReference type="NCBI Taxonomy" id="2487892"/>
    <lineage>
        <taxon>Bacteria</taxon>
        <taxon>Bacillati</taxon>
        <taxon>Actinomycetota</taxon>
        <taxon>Actinomycetes</taxon>
        <taxon>Mycobacteriales</taxon>
        <taxon>Corynebacteriaceae</taxon>
        <taxon>Corynebacterium</taxon>
    </lineage>
</organism>
<dbReference type="OrthoDB" id="4739604at2"/>
<evidence type="ECO:0000313" key="2">
    <source>
        <dbReference type="Proteomes" id="UP000326711"/>
    </source>
</evidence>
<dbReference type="InterPro" id="IPR014718">
    <property type="entry name" value="GH-type_carb-bd"/>
</dbReference>
<sequence>MTSVALSAGEYAAEISLFGGGPRSLTYKDQPLLVSYEEEDFPPLSSGIILAPWPNRTAEGVFSHEGQLHRLEITEPGRATAIHGFVGAQHWEFVEASSTHVVLETPCGPRAGWPWTLAVRALWSVDEHRGLSGHLTVRNSSDSSCPLGVGWHPYLSACGVPLDECTLTLPVSTNLPLDPVRNLPAGPEIDATRVLPEDPREGVSMGGLWLDHCFGGVLFDEAAVGGKAGDAATGDGRGPVGVVDRRSTVSLVNPEGTGSRLWADEHFGWYQVFTADPARREGYPGVGRAVAVEPMTVPPNALRSGVDVRVLEPGEAAEYRFGVSAITA</sequence>
<protein>
    <submittedName>
        <fullName evidence="1">Aldose 1-epimerase</fullName>
        <ecNumber evidence="1">5.1.3.3</ecNumber>
    </submittedName>
</protein>
<dbReference type="RefSeq" id="WP_151902209.1">
    <property type="nucleotide sequence ID" value="NZ_CP045032.1"/>
</dbReference>
<keyword evidence="2" id="KW-1185">Reference proteome</keyword>
<dbReference type="InterPro" id="IPR011013">
    <property type="entry name" value="Gal_mutarotase_sf_dom"/>
</dbReference>